<sequence>MNDADSSEVERDKAASLLSIASIAPTGVVCATIWFVLSHLSAGSQRYIFGNYITSRGWPPNYFFIRQLESANVPTEQIILFLNCTTSFSFIYFVWLILRLVYEIYRNPGAMAPRTAVLFLILLPITVLVALMPFEKDYSAYQLSYAASIHSNIWHTLVVIAAVYLSIGEVLAKLVTFTRFKLFFAGSNRADT</sequence>
<reference evidence="2 3" key="1">
    <citation type="journal article" date="2018" name="Sci. Rep.">
        <title>Rhizobium tumorigenes sp. nov., a novel plant tumorigenic bacterium isolated from cane gall tumors on thornless blackberry.</title>
        <authorList>
            <person name="Kuzmanovi N."/>
            <person name="Smalla K."/>
            <person name="Gronow S."/>
            <person name="PuBawska J."/>
        </authorList>
    </citation>
    <scope>NUCLEOTIDE SEQUENCE [LARGE SCALE GENOMIC DNA]</scope>
    <source>
        <strain evidence="2 3">CCBAU 85046</strain>
    </source>
</reference>
<accession>A0A2W4F1T0</accession>
<name>A0A2W4F1T0_9HYPH</name>
<evidence type="ECO:0000313" key="2">
    <source>
        <dbReference type="EMBL" id="PZM15860.1"/>
    </source>
</evidence>
<keyword evidence="1" id="KW-0812">Transmembrane</keyword>
<organism evidence="2 3">
    <name type="scientific">Rhizobium tubonense</name>
    <dbReference type="NCBI Taxonomy" id="484088"/>
    <lineage>
        <taxon>Bacteria</taxon>
        <taxon>Pseudomonadati</taxon>
        <taxon>Pseudomonadota</taxon>
        <taxon>Alphaproteobacteria</taxon>
        <taxon>Hyphomicrobiales</taxon>
        <taxon>Rhizobiaceae</taxon>
        <taxon>Rhizobium/Agrobacterium group</taxon>
        <taxon>Rhizobium</taxon>
    </lineage>
</organism>
<keyword evidence="1" id="KW-0472">Membrane</keyword>
<dbReference type="EMBL" id="PCDP01000009">
    <property type="protein sequence ID" value="PZM15860.1"/>
    <property type="molecule type" value="Genomic_DNA"/>
</dbReference>
<gene>
    <name evidence="2" type="ORF">CPY51_05640</name>
</gene>
<feature type="transmembrane region" description="Helical" evidence="1">
    <location>
        <begin position="78"/>
        <end position="102"/>
    </location>
</feature>
<dbReference type="AlphaFoldDB" id="A0A2W4F1T0"/>
<evidence type="ECO:0000256" key="1">
    <source>
        <dbReference type="SAM" id="Phobius"/>
    </source>
</evidence>
<feature type="transmembrane region" description="Helical" evidence="1">
    <location>
        <begin position="17"/>
        <end position="37"/>
    </location>
</feature>
<feature type="transmembrane region" description="Helical" evidence="1">
    <location>
        <begin position="114"/>
        <end position="133"/>
    </location>
</feature>
<evidence type="ECO:0000313" key="3">
    <source>
        <dbReference type="Proteomes" id="UP000248925"/>
    </source>
</evidence>
<proteinExistence type="predicted"/>
<protein>
    <submittedName>
        <fullName evidence="2">Uncharacterized protein</fullName>
    </submittedName>
</protein>
<keyword evidence="1" id="KW-1133">Transmembrane helix</keyword>
<feature type="transmembrane region" description="Helical" evidence="1">
    <location>
        <begin position="153"/>
        <end position="172"/>
    </location>
</feature>
<dbReference type="Proteomes" id="UP000248925">
    <property type="component" value="Unassembled WGS sequence"/>
</dbReference>
<keyword evidence="3" id="KW-1185">Reference proteome</keyword>
<comment type="caution">
    <text evidence="2">The sequence shown here is derived from an EMBL/GenBank/DDBJ whole genome shotgun (WGS) entry which is preliminary data.</text>
</comment>